<dbReference type="Proteomes" id="UP000275078">
    <property type="component" value="Unassembled WGS sequence"/>
</dbReference>
<evidence type="ECO:0000256" key="1">
    <source>
        <dbReference type="SAM" id="MobiDB-lite"/>
    </source>
</evidence>
<evidence type="ECO:0000313" key="3">
    <source>
        <dbReference type="Proteomes" id="UP000275078"/>
    </source>
</evidence>
<keyword evidence="3" id="KW-1185">Reference proteome</keyword>
<organism evidence="2 3">
    <name type="scientific">Ascobolus immersus RN42</name>
    <dbReference type="NCBI Taxonomy" id="1160509"/>
    <lineage>
        <taxon>Eukaryota</taxon>
        <taxon>Fungi</taxon>
        <taxon>Dikarya</taxon>
        <taxon>Ascomycota</taxon>
        <taxon>Pezizomycotina</taxon>
        <taxon>Pezizomycetes</taxon>
        <taxon>Pezizales</taxon>
        <taxon>Ascobolaceae</taxon>
        <taxon>Ascobolus</taxon>
    </lineage>
</organism>
<accession>A0A3N4HH86</accession>
<name>A0A3N4HH86_ASCIM</name>
<feature type="compositionally biased region" description="Pro residues" evidence="1">
    <location>
        <begin position="1"/>
        <end position="11"/>
    </location>
</feature>
<proteinExistence type="predicted"/>
<feature type="region of interest" description="Disordered" evidence="1">
    <location>
        <begin position="1"/>
        <end position="40"/>
    </location>
</feature>
<dbReference type="EMBL" id="ML119822">
    <property type="protein sequence ID" value="RPA73412.1"/>
    <property type="molecule type" value="Genomic_DNA"/>
</dbReference>
<feature type="region of interest" description="Disordered" evidence="1">
    <location>
        <begin position="86"/>
        <end position="249"/>
    </location>
</feature>
<sequence>MSTHLPNPPLCPNHAPHIHQATGHTSTDSSRQHNGSNIGTTSTNCVNYVNNNYFITSPDNFFTLESAWVVLSVGWANAKTTVHRCPFFQPPGNPDTTPQSRPRPSMPAPSGTAATAFGPNPEPGPSSTSSQSQRDALPAKCVCQRSNDGTPPRPESFLSASSCAGSASAGPSQEPCPPSTSTQSPSDPLTQPHWPTFDDQTPPRPEPSLPVPSNSDTAPAGPNPEPGPPSTASKPNVDGGAPLQQIALVPSSKRSRIRAWLLTLNLRLVKRKGKP</sequence>
<evidence type="ECO:0000313" key="2">
    <source>
        <dbReference type="EMBL" id="RPA73412.1"/>
    </source>
</evidence>
<gene>
    <name evidence="2" type="ORF">BJ508DRAFT_381080</name>
</gene>
<feature type="compositionally biased region" description="Polar residues" evidence="1">
    <location>
        <begin position="22"/>
        <end position="40"/>
    </location>
</feature>
<dbReference type="AlphaFoldDB" id="A0A3N4HH86"/>
<reference evidence="2 3" key="1">
    <citation type="journal article" date="2018" name="Nat. Ecol. Evol.">
        <title>Pezizomycetes genomes reveal the molecular basis of ectomycorrhizal truffle lifestyle.</title>
        <authorList>
            <person name="Murat C."/>
            <person name="Payen T."/>
            <person name="Noel B."/>
            <person name="Kuo A."/>
            <person name="Morin E."/>
            <person name="Chen J."/>
            <person name="Kohler A."/>
            <person name="Krizsan K."/>
            <person name="Balestrini R."/>
            <person name="Da Silva C."/>
            <person name="Montanini B."/>
            <person name="Hainaut M."/>
            <person name="Levati E."/>
            <person name="Barry K.W."/>
            <person name="Belfiori B."/>
            <person name="Cichocki N."/>
            <person name="Clum A."/>
            <person name="Dockter R.B."/>
            <person name="Fauchery L."/>
            <person name="Guy J."/>
            <person name="Iotti M."/>
            <person name="Le Tacon F."/>
            <person name="Lindquist E.A."/>
            <person name="Lipzen A."/>
            <person name="Malagnac F."/>
            <person name="Mello A."/>
            <person name="Molinier V."/>
            <person name="Miyauchi S."/>
            <person name="Poulain J."/>
            <person name="Riccioni C."/>
            <person name="Rubini A."/>
            <person name="Sitrit Y."/>
            <person name="Splivallo R."/>
            <person name="Traeger S."/>
            <person name="Wang M."/>
            <person name="Zifcakova L."/>
            <person name="Wipf D."/>
            <person name="Zambonelli A."/>
            <person name="Paolocci F."/>
            <person name="Nowrousian M."/>
            <person name="Ottonello S."/>
            <person name="Baldrian P."/>
            <person name="Spatafora J.W."/>
            <person name="Henrissat B."/>
            <person name="Nagy L.G."/>
            <person name="Aury J.M."/>
            <person name="Wincker P."/>
            <person name="Grigoriev I.V."/>
            <person name="Bonfante P."/>
            <person name="Martin F.M."/>
        </authorList>
    </citation>
    <scope>NUCLEOTIDE SEQUENCE [LARGE SCALE GENOMIC DNA]</scope>
    <source>
        <strain evidence="2 3">RN42</strain>
    </source>
</reference>
<feature type="compositionally biased region" description="Low complexity" evidence="1">
    <location>
        <begin position="159"/>
        <end position="192"/>
    </location>
</feature>
<protein>
    <submittedName>
        <fullName evidence="2">Uncharacterized protein</fullName>
    </submittedName>
</protein>
<feature type="compositionally biased region" description="Polar residues" evidence="1">
    <location>
        <begin position="125"/>
        <end position="134"/>
    </location>
</feature>